<feature type="compositionally biased region" description="Basic and acidic residues" evidence="5">
    <location>
        <begin position="1"/>
        <end position="12"/>
    </location>
</feature>
<dbReference type="InterPro" id="IPR015943">
    <property type="entry name" value="WD40/YVTN_repeat-like_dom_sf"/>
</dbReference>
<dbReference type="FunFam" id="2.130.10.10:FF:002803">
    <property type="entry name" value="WD repeat domain 5"/>
    <property type="match status" value="1"/>
</dbReference>
<dbReference type="InterPro" id="IPR059122">
    <property type="entry name" value="Beta-prop_WDR5-like"/>
</dbReference>
<evidence type="ECO:0000256" key="2">
    <source>
        <dbReference type="ARBA" id="ARBA00022574"/>
    </source>
</evidence>
<feature type="domain" description="WDR5-like beta-propeller" evidence="6">
    <location>
        <begin position="37"/>
        <end position="245"/>
    </location>
</feature>
<dbReference type="GeneTree" id="ENSGT00940000154143"/>
<evidence type="ECO:0000256" key="4">
    <source>
        <dbReference type="PROSITE-ProRule" id="PRU00221"/>
    </source>
</evidence>
<reference evidence="7" key="1">
    <citation type="submission" date="2025-08" db="UniProtKB">
        <authorList>
            <consortium name="Ensembl"/>
        </authorList>
    </citation>
    <scope>IDENTIFICATION</scope>
</reference>
<dbReference type="SMART" id="SM00320">
    <property type="entry name" value="WD40"/>
    <property type="match status" value="5"/>
</dbReference>
<organism evidence="7 8">
    <name type="scientific">Oncorhynchus tshawytscha</name>
    <name type="common">Chinook salmon</name>
    <name type="synonym">Salmo tshawytscha</name>
    <dbReference type="NCBI Taxonomy" id="74940"/>
    <lineage>
        <taxon>Eukaryota</taxon>
        <taxon>Metazoa</taxon>
        <taxon>Chordata</taxon>
        <taxon>Craniata</taxon>
        <taxon>Vertebrata</taxon>
        <taxon>Euteleostomi</taxon>
        <taxon>Actinopterygii</taxon>
        <taxon>Neopterygii</taxon>
        <taxon>Teleostei</taxon>
        <taxon>Protacanthopterygii</taxon>
        <taxon>Salmoniformes</taxon>
        <taxon>Salmonidae</taxon>
        <taxon>Salmoninae</taxon>
        <taxon>Oncorhynchus</taxon>
    </lineage>
</organism>
<dbReference type="SUPFAM" id="SSF50978">
    <property type="entry name" value="WD40 repeat-like"/>
    <property type="match status" value="1"/>
</dbReference>
<dbReference type="PROSITE" id="PS50294">
    <property type="entry name" value="WD_REPEATS_REGION"/>
    <property type="match status" value="5"/>
</dbReference>
<dbReference type="PANTHER" id="PTHR22847">
    <property type="entry name" value="WD40 REPEAT PROTEIN"/>
    <property type="match status" value="1"/>
</dbReference>
<dbReference type="Ensembl" id="ENSOTST00005011754.2">
    <property type="protein sequence ID" value="ENSOTSP00005010650.1"/>
    <property type="gene ID" value="ENSOTSG00005005663.2"/>
</dbReference>
<keyword evidence="8" id="KW-1185">Reference proteome</keyword>
<sequence>MATEEKKPETEATKTSSASASQSKSAPVKPNYTLKFTLAGHTKAVSSVKFSPSGEWLASSSADKLIKIWGAYDGKFEKTISGHKLGISDVAWSSDSNLLVSASDDKTLKIWDVSSGKCLKTLKGHSNYVFCCNFNPQSNLIVSGSFDESVRIWDVKTGKCLKTLPAHSDPVSAVHFNRDGSLIVSSSYDGLCRIWDTASGQCLKTLIDDDNPPVSFVKFSPNGKYILAATLDNTLKLWDYSKGKVRCLHVPTMVLWNALYSDVSVLFSKCSPLILVLENIHRPQKRKVLHICKFLCHRWKVDCLWLGGQHGVHLEPADQGDRTETTGSYRCGDFYCLPPHREHHCVCGARKRQNHQTVEERLLSPRACLLYFHFIVLFI</sequence>
<evidence type="ECO:0000313" key="7">
    <source>
        <dbReference type="Ensembl" id="ENSOTSP00005010650.1"/>
    </source>
</evidence>
<dbReference type="InterPro" id="IPR019775">
    <property type="entry name" value="WD40_repeat_CS"/>
</dbReference>
<dbReference type="GO" id="GO:0042393">
    <property type="term" value="F:histone binding"/>
    <property type="evidence" value="ECO:0007669"/>
    <property type="project" value="TreeGrafter"/>
</dbReference>
<evidence type="ECO:0000259" key="6">
    <source>
        <dbReference type="Pfam" id="PF25175"/>
    </source>
</evidence>
<evidence type="ECO:0000256" key="1">
    <source>
        <dbReference type="ARBA" id="ARBA00007636"/>
    </source>
</evidence>
<dbReference type="Gene3D" id="2.130.10.10">
    <property type="entry name" value="YVTN repeat-like/Quinoprotein amine dehydrogenase"/>
    <property type="match status" value="1"/>
</dbReference>
<feature type="repeat" description="WD" evidence="4">
    <location>
        <begin position="80"/>
        <end position="121"/>
    </location>
</feature>
<dbReference type="GO" id="GO:0048188">
    <property type="term" value="C:Set1C/COMPASS complex"/>
    <property type="evidence" value="ECO:0007669"/>
    <property type="project" value="TreeGrafter"/>
</dbReference>
<dbReference type="Proteomes" id="UP000694402">
    <property type="component" value="Unassembled WGS sequence"/>
</dbReference>
<feature type="region of interest" description="Disordered" evidence="5">
    <location>
        <begin position="1"/>
        <end position="27"/>
    </location>
</feature>
<feature type="repeat" description="WD" evidence="4">
    <location>
        <begin position="122"/>
        <end position="163"/>
    </location>
</feature>
<keyword evidence="2 4" id="KW-0853">WD repeat</keyword>
<dbReference type="InterPro" id="IPR020472">
    <property type="entry name" value="WD40_PAC1"/>
</dbReference>
<keyword evidence="3" id="KW-0677">Repeat</keyword>
<reference evidence="7" key="2">
    <citation type="submission" date="2025-09" db="UniProtKB">
        <authorList>
            <consortium name="Ensembl"/>
        </authorList>
    </citation>
    <scope>IDENTIFICATION</scope>
</reference>
<evidence type="ECO:0000313" key="8">
    <source>
        <dbReference type="Proteomes" id="UP000694402"/>
    </source>
</evidence>
<gene>
    <name evidence="7" type="primary">WDR5</name>
</gene>
<protein>
    <recommendedName>
        <fullName evidence="6">WDR5-like beta-propeller domain-containing protein</fullName>
    </recommendedName>
</protein>
<feature type="repeat" description="WD" evidence="4">
    <location>
        <begin position="207"/>
        <end position="244"/>
    </location>
</feature>
<dbReference type="CDD" id="cd00200">
    <property type="entry name" value="WD40"/>
    <property type="match status" value="1"/>
</dbReference>
<dbReference type="PROSITE" id="PS50082">
    <property type="entry name" value="WD_REPEATS_2"/>
    <property type="match status" value="5"/>
</dbReference>
<comment type="similarity">
    <text evidence="1">Belongs to the WD repeat WDR5/wds family.</text>
</comment>
<dbReference type="PANTHER" id="PTHR22847:SF637">
    <property type="entry name" value="WD REPEAT DOMAIN 5B"/>
    <property type="match status" value="1"/>
</dbReference>
<dbReference type="AlphaFoldDB" id="A0A8C8CEQ4"/>
<feature type="compositionally biased region" description="Low complexity" evidence="5">
    <location>
        <begin position="13"/>
        <end position="26"/>
    </location>
</feature>
<evidence type="ECO:0000256" key="3">
    <source>
        <dbReference type="ARBA" id="ARBA00022737"/>
    </source>
</evidence>
<name>A0A8C8CEQ4_ONCTS</name>
<dbReference type="PROSITE" id="PS00678">
    <property type="entry name" value="WD_REPEATS_1"/>
    <property type="match status" value="3"/>
</dbReference>
<feature type="repeat" description="WD" evidence="4">
    <location>
        <begin position="38"/>
        <end position="79"/>
    </location>
</feature>
<proteinExistence type="inferred from homology"/>
<accession>A0A8C8CEQ4</accession>
<dbReference type="Pfam" id="PF25175">
    <property type="entry name" value="Beta-prop_WDR5"/>
    <property type="match status" value="1"/>
</dbReference>
<feature type="repeat" description="WD" evidence="4">
    <location>
        <begin position="164"/>
        <end position="205"/>
    </location>
</feature>
<evidence type="ECO:0000256" key="5">
    <source>
        <dbReference type="SAM" id="MobiDB-lite"/>
    </source>
</evidence>
<dbReference type="PRINTS" id="PR00320">
    <property type="entry name" value="GPROTEINBRPT"/>
</dbReference>
<dbReference type="InterPro" id="IPR001680">
    <property type="entry name" value="WD40_rpt"/>
</dbReference>
<dbReference type="InterPro" id="IPR036322">
    <property type="entry name" value="WD40_repeat_dom_sf"/>
</dbReference>